<reference evidence="1 2" key="1">
    <citation type="submission" date="2020-04" db="EMBL/GenBank/DDBJ databases">
        <title>Novel species.</title>
        <authorList>
            <person name="Teo W.F.A."/>
            <person name="Lipun K."/>
            <person name="Srisuk N."/>
            <person name="Duangmal K."/>
        </authorList>
    </citation>
    <scope>NUCLEOTIDE SEQUENCE [LARGE SCALE GENOMIC DNA]</scope>
    <source>
        <strain evidence="1 2">K13G38</strain>
    </source>
</reference>
<protein>
    <submittedName>
        <fullName evidence="1">Uncharacterized protein</fullName>
    </submittedName>
</protein>
<sequence length="73" mass="7803">MSQFAAELCHGILTARQASEEALASGHPYEANLHRARLADLMEVAARHGVDTSTVIEPALWRELAEDGAAFAG</sequence>
<evidence type="ECO:0000313" key="2">
    <source>
        <dbReference type="Proteomes" id="UP000715441"/>
    </source>
</evidence>
<gene>
    <name evidence="1" type="ORF">HFP15_06275</name>
</gene>
<keyword evidence="2" id="KW-1185">Reference proteome</keyword>
<name>A0ABX1IZA9_9PSEU</name>
<proteinExistence type="predicted"/>
<dbReference type="RefSeq" id="WP_168512329.1">
    <property type="nucleotide sequence ID" value="NZ_JAAXLS010000002.1"/>
</dbReference>
<evidence type="ECO:0000313" key="1">
    <source>
        <dbReference type="EMBL" id="NKQ52481.1"/>
    </source>
</evidence>
<dbReference type="EMBL" id="JAAXLS010000002">
    <property type="protein sequence ID" value="NKQ52481.1"/>
    <property type="molecule type" value="Genomic_DNA"/>
</dbReference>
<accession>A0ABX1IZA9</accession>
<comment type="caution">
    <text evidence="1">The sequence shown here is derived from an EMBL/GenBank/DDBJ whole genome shotgun (WGS) entry which is preliminary data.</text>
</comment>
<organism evidence="1 2">
    <name type="scientific">Amycolatopsis acididurans</name>
    <dbReference type="NCBI Taxonomy" id="2724524"/>
    <lineage>
        <taxon>Bacteria</taxon>
        <taxon>Bacillati</taxon>
        <taxon>Actinomycetota</taxon>
        <taxon>Actinomycetes</taxon>
        <taxon>Pseudonocardiales</taxon>
        <taxon>Pseudonocardiaceae</taxon>
        <taxon>Amycolatopsis</taxon>
    </lineage>
</organism>
<dbReference type="Proteomes" id="UP000715441">
    <property type="component" value="Unassembled WGS sequence"/>
</dbReference>